<reference evidence="2" key="2">
    <citation type="submission" date="2020-09" db="EMBL/GenBank/DDBJ databases">
        <authorList>
            <person name="Sun Q."/>
            <person name="Ohkuma M."/>
        </authorList>
    </citation>
    <scope>NUCLEOTIDE SEQUENCE</scope>
    <source>
        <strain evidence="2">JCM 4790</strain>
    </source>
</reference>
<feature type="transmembrane region" description="Helical" evidence="1">
    <location>
        <begin position="72"/>
        <end position="92"/>
    </location>
</feature>
<keyword evidence="3" id="KW-1185">Reference proteome</keyword>
<keyword evidence="1" id="KW-0472">Membrane</keyword>
<accession>A0A918NU74</accession>
<dbReference type="AlphaFoldDB" id="A0A918NU74"/>
<sequence>MAASSRSLTTAFRHCLLNPVALGYLALVAAVWVWIGVDLLFVDHQDASFAAVWGFLVTAPASLLFLTLPGPAVWAGVAVAAVVQAAVLGAAYRGFAGRLRHRAGTV</sequence>
<keyword evidence="1" id="KW-0812">Transmembrane</keyword>
<reference evidence="2" key="1">
    <citation type="journal article" date="2014" name="Int. J. Syst. Evol. Microbiol.">
        <title>Complete genome sequence of Corynebacterium casei LMG S-19264T (=DSM 44701T), isolated from a smear-ripened cheese.</title>
        <authorList>
            <consortium name="US DOE Joint Genome Institute (JGI-PGF)"/>
            <person name="Walter F."/>
            <person name="Albersmeier A."/>
            <person name="Kalinowski J."/>
            <person name="Ruckert C."/>
        </authorList>
    </citation>
    <scope>NUCLEOTIDE SEQUENCE</scope>
    <source>
        <strain evidence="2">JCM 4790</strain>
    </source>
</reference>
<feature type="transmembrane region" description="Helical" evidence="1">
    <location>
        <begin position="20"/>
        <end position="42"/>
    </location>
</feature>
<dbReference type="EMBL" id="BMVU01000036">
    <property type="protein sequence ID" value="GGX96582.1"/>
    <property type="molecule type" value="Genomic_DNA"/>
</dbReference>
<dbReference type="Pfam" id="PF25637">
    <property type="entry name" value="DUF7942"/>
    <property type="match status" value="1"/>
</dbReference>
<proteinExistence type="predicted"/>
<dbReference type="RefSeq" id="WP_190193279.1">
    <property type="nucleotide sequence ID" value="NZ_BMVU01000036.1"/>
</dbReference>
<evidence type="ECO:0000313" key="3">
    <source>
        <dbReference type="Proteomes" id="UP000619244"/>
    </source>
</evidence>
<keyword evidence="1" id="KW-1133">Transmembrane helix</keyword>
<protein>
    <submittedName>
        <fullName evidence="2">Uncharacterized protein</fullName>
    </submittedName>
</protein>
<evidence type="ECO:0000256" key="1">
    <source>
        <dbReference type="SAM" id="Phobius"/>
    </source>
</evidence>
<feature type="transmembrane region" description="Helical" evidence="1">
    <location>
        <begin position="49"/>
        <end position="66"/>
    </location>
</feature>
<dbReference type="NCBIfam" id="NF046119">
    <property type="entry name" value="memb_SCO4225"/>
    <property type="match status" value="1"/>
</dbReference>
<organism evidence="2 3">
    <name type="scientific">Streptomyces minutiscleroticus</name>
    <dbReference type="NCBI Taxonomy" id="68238"/>
    <lineage>
        <taxon>Bacteria</taxon>
        <taxon>Bacillati</taxon>
        <taxon>Actinomycetota</taxon>
        <taxon>Actinomycetes</taxon>
        <taxon>Kitasatosporales</taxon>
        <taxon>Streptomycetaceae</taxon>
        <taxon>Streptomyces</taxon>
    </lineage>
</organism>
<dbReference type="Proteomes" id="UP000619244">
    <property type="component" value="Unassembled WGS sequence"/>
</dbReference>
<evidence type="ECO:0000313" key="2">
    <source>
        <dbReference type="EMBL" id="GGX96582.1"/>
    </source>
</evidence>
<gene>
    <name evidence="2" type="ORF">GCM10010358_58010</name>
</gene>
<name>A0A918NU74_9ACTN</name>
<comment type="caution">
    <text evidence="2">The sequence shown here is derived from an EMBL/GenBank/DDBJ whole genome shotgun (WGS) entry which is preliminary data.</text>
</comment>
<dbReference type="InterPro" id="IPR057702">
    <property type="entry name" value="DUF7942"/>
</dbReference>